<feature type="region of interest" description="Disordered" evidence="2">
    <location>
        <begin position="335"/>
        <end position="357"/>
    </location>
</feature>
<reference evidence="4 5" key="1">
    <citation type="submission" date="2017-09" db="EMBL/GenBank/DDBJ databases">
        <title>Genome sequencing of Besnoitia besnoiti strain Bb-Ger1.</title>
        <authorList>
            <person name="Schares G."/>
            <person name="Venepally P."/>
            <person name="Lorenzi H.A."/>
        </authorList>
    </citation>
    <scope>NUCLEOTIDE SEQUENCE [LARGE SCALE GENOMIC DNA]</scope>
    <source>
        <strain evidence="4 5">Bb-Ger1</strain>
    </source>
</reference>
<dbReference type="InterPro" id="IPR038772">
    <property type="entry name" value="Sph/SMPD2-like"/>
</dbReference>
<dbReference type="Gene3D" id="3.60.10.10">
    <property type="entry name" value="Endonuclease/exonuclease/phosphatase"/>
    <property type="match status" value="1"/>
</dbReference>
<name>A0A2A9MME8_BESBE</name>
<keyword evidence="5" id="KW-1185">Reference proteome</keyword>
<feature type="compositionally biased region" description="Low complexity" evidence="2">
    <location>
        <begin position="252"/>
        <end position="288"/>
    </location>
</feature>
<evidence type="ECO:0000259" key="3">
    <source>
        <dbReference type="Pfam" id="PF03372"/>
    </source>
</evidence>
<dbReference type="RefSeq" id="XP_029221285.1">
    <property type="nucleotide sequence ID" value="XM_029362320.1"/>
</dbReference>
<organism evidence="4 5">
    <name type="scientific">Besnoitia besnoiti</name>
    <name type="common">Apicomplexan protozoan</name>
    <dbReference type="NCBI Taxonomy" id="94643"/>
    <lineage>
        <taxon>Eukaryota</taxon>
        <taxon>Sar</taxon>
        <taxon>Alveolata</taxon>
        <taxon>Apicomplexa</taxon>
        <taxon>Conoidasida</taxon>
        <taxon>Coccidia</taxon>
        <taxon>Eucoccidiorida</taxon>
        <taxon>Eimeriorina</taxon>
        <taxon>Sarcocystidae</taxon>
        <taxon>Besnoitia</taxon>
    </lineage>
</organism>
<accession>A0A2A9MME8</accession>
<feature type="compositionally biased region" description="Basic residues" evidence="2">
    <location>
        <begin position="38"/>
        <end position="47"/>
    </location>
</feature>
<dbReference type="GeneID" id="40308715"/>
<evidence type="ECO:0000313" key="4">
    <source>
        <dbReference type="EMBL" id="PFH37276.1"/>
    </source>
</evidence>
<dbReference type="PANTHER" id="PTHR16320">
    <property type="entry name" value="SPHINGOMYELINASE FAMILY MEMBER"/>
    <property type="match status" value="1"/>
</dbReference>
<dbReference type="OrthoDB" id="387657at2759"/>
<proteinExistence type="inferred from homology"/>
<feature type="compositionally biased region" description="Basic and acidic residues" evidence="2">
    <location>
        <begin position="231"/>
        <end position="243"/>
    </location>
</feature>
<dbReference type="EMBL" id="NWUJ01000002">
    <property type="protein sequence ID" value="PFH37276.1"/>
    <property type="molecule type" value="Genomic_DNA"/>
</dbReference>
<feature type="compositionally biased region" description="Low complexity" evidence="2">
    <location>
        <begin position="51"/>
        <end position="65"/>
    </location>
</feature>
<dbReference type="PANTHER" id="PTHR16320:SF1">
    <property type="entry name" value="SPHINGOMYELINASE DDB_G0288017"/>
    <property type="match status" value="1"/>
</dbReference>
<feature type="compositionally biased region" description="Basic and acidic residues" evidence="2">
    <location>
        <begin position="649"/>
        <end position="677"/>
    </location>
</feature>
<comment type="caution">
    <text evidence="4">The sequence shown here is derived from an EMBL/GenBank/DDBJ whole genome shotgun (WGS) entry which is preliminary data.</text>
</comment>
<feature type="domain" description="Endonuclease/exonuclease/phosphatase" evidence="3">
    <location>
        <begin position="401"/>
        <end position="549"/>
    </location>
</feature>
<dbReference type="STRING" id="94643.A0A2A9MME8"/>
<dbReference type="SUPFAM" id="SSF56219">
    <property type="entry name" value="DNase I-like"/>
    <property type="match status" value="1"/>
</dbReference>
<protein>
    <recommendedName>
        <fullName evidence="3">Endonuclease/exonuclease/phosphatase domain-containing protein</fullName>
    </recommendedName>
</protein>
<dbReference type="InterPro" id="IPR005135">
    <property type="entry name" value="Endo/exonuclease/phosphatase"/>
</dbReference>
<feature type="region of interest" description="Disordered" evidence="2">
    <location>
        <begin position="29"/>
        <end position="83"/>
    </location>
</feature>
<dbReference type="InterPro" id="IPR036691">
    <property type="entry name" value="Endo/exonu/phosph_ase_sf"/>
</dbReference>
<evidence type="ECO:0000256" key="2">
    <source>
        <dbReference type="SAM" id="MobiDB-lite"/>
    </source>
</evidence>
<feature type="compositionally biased region" description="Low complexity" evidence="2">
    <location>
        <begin position="342"/>
        <end position="351"/>
    </location>
</feature>
<evidence type="ECO:0000313" key="5">
    <source>
        <dbReference type="Proteomes" id="UP000224006"/>
    </source>
</evidence>
<dbReference type="VEuPathDB" id="ToxoDB:BESB_037340"/>
<gene>
    <name evidence="4" type="ORF">BESB_037340</name>
</gene>
<feature type="region of interest" description="Disordered" evidence="2">
    <location>
        <begin position="797"/>
        <end position="821"/>
    </location>
</feature>
<feature type="region of interest" description="Disordered" evidence="2">
    <location>
        <begin position="624"/>
        <end position="677"/>
    </location>
</feature>
<feature type="compositionally biased region" description="Low complexity" evidence="2">
    <location>
        <begin position="1060"/>
        <end position="1076"/>
    </location>
</feature>
<dbReference type="Pfam" id="PF03372">
    <property type="entry name" value="Exo_endo_phos"/>
    <property type="match status" value="1"/>
</dbReference>
<feature type="region of interest" description="Disordered" evidence="2">
    <location>
        <begin position="228"/>
        <end position="288"/>
    </location>
</feature>
<feature type="region of interest" description="Disordered" evidence="2">
    <location>
        <begin position="1052"/>
        <end position="1083"/>
    </location>
</feature>
<sequence>MEGERVARSPKAPDSAEEFFSDDIVAGASFPLSSTCRGHARHRRGPRTPRSNSVSSAPSSSNASPDCSPFRCGGEGSRVRTSEVTVDCRRRASLGSWAEEKGDACVRSTGYSLRSFGLSGGQTAPKSPRALLSAEAPFLPPEDTKNRDAAAARVLYSSSSSSTCSANPLSAPRCPTSPRLFSEASSSSVLPAGSSRLCQSLARYGSPSLFPDSSDMCVRVKPAEKLAMTHGRGDKSGPHEGAKAARGGFATPVASSSPSPSRRASSSSFSSCSPSSVSAASASRSPVLPRLAPPPGLRPCFFETAVHATASPPEAPVDAGRDALLYPSYSRASTSSIGSGGHPSPLHSPGGALEPPADGARVDTLNIVSFNAGLLEYRLCGLQIYQNPPFTRRRLTHIPVSLLDTKSDIICLQEVYDDVHADFLVDSMRHVFPYVGRRTSGGRFALHNGLMVLSRFPILHTRFHPFHDVTYIERLFGSKGMLECCIDIPSVGVVALFNIHLASGAVDPESPYVEALRSAEIQQVLSACEDAGVRGEIPVVVGDLNAAPDLCASNYKSFVERGWRDCWLQVHGNRDVLLRHHLVHQQQMLLQHDLNPDILEERQRQVQLELEHLLRQHKIQQRMLAADVQKRKGSSQRAPAKASGGGSARRGEDGESQKAEEMRPLCARRERPSGSERARKFLEAEFRDGYHPLSPNGEVVAVAGPAPRQERPFATNGQDELAAGSSRSGGCAHVAVEMAALHSTLSPRKNSRFEELSASQAASTLSTTAPPSLQVLPMAVGAESSRARGERLRSLPADADGDLERGGQDAEAAQASGQADEERRLLTEAVHLTTQKVEQKIQHARATNGWSAMAGLGGAAMVAAEDSEATTTDDAEEWLLRKKERGEGLSSFRQASGALRCARSSSLLLAGGSLVTSPAHAEDEEDEWKDREEFTWDPQNPLNSIGPHAGCHGLRCDYVFLPPQRLSGGLKAFVPVAGEILLREPRVMVDACCFGCLGQVMLVTLSDHYALKITLRRSASFDCLTVSQSPSMQLALREANLFCGLPGTLSDGEAEEEEAAGAGAAEGADLEQAAPATAEPDGL</sequence>
<comment type="similarity">
    <text evidence="1">Belongs to the neutral sphingomyelinase family.</text>
</comment>
<dbReference type="AlphaFoldDB" id="A0A2A9MME8"/>
<dbReference type="Proteomes" id="UP000224006">
    <property type="component" value="Chromosome II"/>
</dbReference>
<dbReference type="GO" id="GO:0004767">
    <property type="term" value="F:sphingomyelin phosphodiesterase activity"/>
    <property type="evidence" value="ECO:0007669"/>
    <property type="project" value="InterPro"/>
</dbReference>
<dbReference type="KEGG" id="bbes:BESB_037340"/>
<dbReference type="GO" id="GO:0005737">
    <property type="term" value="C:cytoplasm"/>
    <property type="evidence" value="ECO:0007669"/>
    <property type="project" value="TreeGrafter"/>
</dbReference>
<evidence type="ECO:0000256" key="1">
    <source>
        <dbReference type="ARBA" id="ARBA00006335"/>
    </source>
</evidence>